<gene>
    <name evidence="5" type="ORF">C2E21_8950</name>
</gene>
<dbReference type="EMBL" id="LHPG02000023">
    <property type="protein sequence ID" value="PRW20476.1"/>
    <property type="molecule type" value="Genomic_DNA"/>
</dbReference>
<keyword evidence="2" id="KW-0411">Iron-sulfur</keyword>
<keyword evidence="1" id="KW-0479">Metal-binding</keyword>
<evidence type="ECO:0000313" key="5">
    <source>
        <dbReference type="EMBL" id="PRW20476.1"/>
    </source>
</evidence>
<dbReference type="GO" id="GO:0051537">
    <property type="term" value="F:2 iron, 2 sulfur cluster binding"/>
    <property type="evidence" value="ECO:0007669"/>
    <property type="project" value="UniProtKB-KW"/>
</dbReference>
<reference evidence="5 6" key="1">
    <citation type="journal article" date="2018" name="Plant J.">
        <title>Genome sequences of Chlorella sorokiniana UTEX 1602 and Micractinium conductrix SAG 241.80: implications to maltose excretion by a green alga.</title>
        <authorList>
            <person name="Arriola M.B."/>
            <person name="Velmurugan N."/>
            <person name="Zhang Y."/>
            <person name="Plunkett M.H."/>
            <person name="Hondzo H."/>
            <person name="Barney B.M."/>
        </authorList>
    </citation>
    <scope>NUCLEOTIDE SEQUENCE [LARGE SCALE GENOMIC DNA]</scope>
    <source>
        <strain evidence="6">UTEX 1602</strain>
    </source>
</reference>
<comment type="caution">
    <text evidence="5">The sequence shown here is derived from an EMBL/GenBank/DDBJ whole genome shotgun (WGS) entry which is preliminary data.</text>
</comment>
<evidence type="ECO:0000259" key="4">
    <source>
        <dbReference type="PROSITE" id="PS51085"/>
    </source>
</evidence>
<comment type="cofactor">
    <cofactor evidence="3">
        <name>[2Fe-2S] cluster</name>
        <dbReference type="ChEBI" id="CHEBI:190135"/>
    </cofactor>
</comment>
<evidence type="ECO:0000256" key="1">
    <source>
        <dbReference type="ARBA" id="ARBA00022714"/>
    </source>
</evidence>
<keyword evidence="1" id="KW-0001">2Fe-2S</keyword>
<dbReference type="Gene3D" id="3.10.20.30">
    <property type="match status" value="1"/>
</dbReference>
<dbReference type="Proteomes" id="UP000239899">
    <property type="component" value="Unassembled WGS sequence"/>
</dbReference>
<dbReference type="OrthoDB" id="510469at2759"/>
<evidence type="ECO:0000256" key="3">
    <source>
        <dbReference type="ARBA" id="ARBA00034078"/>
    </source>
</evidence>
<proteinExistence type="predicted"/>
<evidence type="ECO:0000313" key="6">
    <source>
        <dbReference type="Proteomes" id="UP000239899"/>
    </source>
</evidence>
<keyword evidence="6" id="KW-1185">Reference proteome</keyword>
<evidence type="ECO:0000256" key="2">
    <source>
        <dbReference type="ARBA" id="ARBA00023014"/>
    </source>
</evidence>
<feature type="domain" description="2Fe-2S ferredoxin-type" evidence="4">
    <location>
        <begin position="47"/>
        <end position="130"/>
    </location>
</feature>
<dbReference type="PROSITE" id="PS00197">
    <property type="entry name" value="2FE2S_FER_1"/>
    <property type="match status" value="1"/>
</dbReference>
<accession>A0A2P6TCW6</accession>
<dbReference type="InterPro" id="IPR006058">
    <property type="entry name" value="2Fe2S_fd_BS"/>
</dbReference>
<dbReference type="Pfam" id="PF00111">
    <property type="entry name" value="Fer2"/>
    <property type="match status" value="1"/>
</dbReference>
<dbReference type="SUPFAM" id="SSF54292">
    <property type="entry name" value="2Fe-2S ferredoxin-like"/>
    <property type="match status" value="1"/>
</dbReference>
<name>A0A2P6TCW6_CHLSO</name>
<protein>
    <submittedName>
        <fullName evidence="5">(2Fe-2S)-binding</fullName>
    </submittedName>
</protein>
<dbReference type="CDD" id="cd00207">
    <property type="entry name" value="fer2"/>
    <property type="match status" value="1"/>
</dbReference>
<dbReference type="InterPro" id="IPR001041">
    <property type="entry name" value="2Fe-2S_ferredoxin-type"/>
</dbReference>
<dbReference type="InterPro" id="IPR012675">
    <property type="entry name" value="Beta-grasp_dom_sf"/>
</dbReference>
<sequence length="142" mass="14647">MAHSLAQPLPAAAAAPLCRRQQAAAARQQRAALPRLAAAAAAEKAAVPVTFSIGGSEVTVDAQPGQNIWEVAKDAGVDITLGCSQGSCGVCEVEVWKYSSGDSSGSNGVARACIAGIPPGYQRLEIREMAVDDFWSVDGYDT</sequence>
<keyword evidence="1" id="KW-0408">Iron</keyword>
<dbReference type="PROSITE" id="PS51085">
    <property type="entry name" value="2FE2S_FER_2"/>
    <property type="match status" value="1"/>
</dbReference>
<dbReference type="InterPro" id="IPR036010">
    <property type="entry name" value="2Fe-2S_ferredoxin-like_sf"/>
</dbReference>
<dbReference type="AlphaFoldDB" id="A0A2P6TCW6"/>
<organism evidence="5 6">
    <name type="scientific">Chlorella sorokiniana</name>
    <name type="common">Freshwater green alga</name>
    <dbReference type="NCBI Taxonomy" id="3076"/>
    <lineage>
        <taxon>Eukaryota</taxon>
        <taxon>Viridiplantae</taxon>
        <taxon>Chlorophyta</taxon>
        <taxon>core chlorophytes</taxon>
        <taxon>Trebouxiophyceae</taxon>
        <taxon>Chlorellales</taxon>
        <taxon>Chlorellaceae</taxon>
        <taxon>Chlorella clade</taxon>
        <taxon>Chlorella</taxon>
    </lineage>
</organism>